<dbReference type="AlphaFoldDB" id="A0A810BML3"/>
<feature type="transmembrane region" description="Helical" evidence="5">
    <location>
        <begin position="101"/>
        <end position="128"/>
    </location>
</feature>
<keyword evidence="3 5" id="KW-1133">Transmembrane helix</keyword>
<evidence type="ECO:0000259" key="6">
    <source>
        <dbReference type="PROSITE" id="PS50850"/>
    </source>
</evidence>
<feature type="transmembrane region" description="Helical" evidence="5">
    <location>
        <begin position="12"/>
        <end position="31"/>
    </location>
</feature>
<comment type="subcellular location">
    <subcellularLocation>
        <location evidence="1">Membrane</location>
        <topology evidence="1">Multi-pass membrane protein</topology>
    </subcellularLocation>
</comment>
<evidence type="ECO:0000256" key="3">
    <source>
        <dbReference type="ARBA" id="ARBA00022989"/>
    </source>
</evidence>
<dbReference type="InterPro" id="IPR020846">
    <property type="entry name" value="MFS_dom"/>
</dbReference>
<dbReference type="GO" id="GO:0046943">
    <property type="term" value="F:carboxylic acid transmembrane transporter activity"/>
    <property type="evidence" value="ECO:0007669"/>
    <property type="project" value="TreeGrafter"/>
</dbReference>
<evidence type="ECO:0000256" key="4">
    <source>
        <dbReference type="ARBA" id="ARBA00023136"/>
    </source>
</evidence>
<dbReference type="GO" id="GO:0005886">
    <property type="term" value="C:plasma membrane"/>
    <property type="evidence" value="ECO:0007669"/>
    <property type="project" value="TreeGrafter"/>
</dbReference>
<gene>
    <name evidence="7" type="ORF">XF8B_67160</name>
</gene>
<dbReference type="RefSeq" id="WP_370161920.1">
    <property type="nucleotide sequence ID" value="NZ_JBGBYK010000001.1"/>
</dbReference>
<evidence type="ECO:0000313" key="7">
    <source>
        <dbReference type="EMBL" id="BCE76605.1"/>
    </source>
</evidence>
<dbReference type="Gene3D" id="1.20.1250.20">
    <property type="entry name" value="MFS general substrate transporter like domains"/>
    <property type="match status" value="1"/>
</dbReference>
<feature type="transmembrane region" description="Helical" evidence="5">
    <location>
        <begin position="74"/>
        <end position="95"/>
    </location>
</feature>
<protein>
    <submittedName>
        <fullName evidence="7">MFS transporter</fullName>
    </submittedName>
</protein>
<dbReference type="EMBL" id="AP023097">
    <property type="protein sequence ID" value="BCE76605.1"/>
    <property type="molecule type" value="Genomic_DNA"/>
</dbReference>
<name>A0A810BML3_9BRAD</name>
<feature type="transmembrane region" description="Helical" evidence="5">
    <location>
        <begin position="167"/>
        <end position="185"/>
    </location>
</feature>
<accession>A0A810BML3</accession>
<evidence type="ECO:0000256" key="2">
    <source>
        <dbReference type="ARBA" id="ARBA00022692"/>
    </source>
</evidence>
<keyword evidence="4 5" id="KW-0472">Membrane</keyword>
<dbReference type="PROSITE" id="PS50850">
    <property type="entry name" value="MFS"/>
    <property type="match status" value="1"/>
</dbReference>
<dbReference type="PANTHER" id="PTHR23508">
    <property type="entry name" value="CARBOXYLIC ACID TRANSPORTER PROTEIN HOMOLOG"/>
    <property type="match status" value="1"/>
</dbReference>
<sequence length="194" mass="20243">MFEKGRARDTIALWCAFFLNLLAVYSAFTWLPTMLTSEGLDVAIAGSGLTAYNFGGVLGALTCAMAITRYGSRWPLLLCSFLGAATALYLTRVNIALEASILIAGFGVQGFFANAVQSTMYAVCAYVYPTSVRATGTASALAFGRLGAILSAFAGATVITVGGKDGYLLMLGVAMIGLTLSLAVVGRHIPARKT</sequence>
<feature type="transmembrane region" description="Helical" evidence="5">
    <location>
        <begin position="43"/>
        <end position="67"/>
    </location>
</feature>
<feature type="domain" description="Major facilitator superfamily (MFS) profile" evidence="6">
    <location>
        <begin position="1"/>
        <end position="189"/>
    </location>
</feature>
<dbReference type="PANTHER" id="PTHR23508:SF10">
    <property type="entry name" value="CARBOXYLIC ACID TRANSPORTER PROTEIN HOMOLOG"/>
    <property type="match status" value="1"/>
</dbReference>
<evidence type="ECO:0000256" key="1">
    <source>
        <dbReference type="ARBA" id="ARBA00004141"/>
    </source>
</evidence>
<proteinExistence type="predicted"/>
<organism evidence="7">
    <name type="scientific">Bradyrhizobium diazoefficiens</name>
    <dbReference type="NCBI Taxonomy" id="1355477"/>
    <lineage>
        <taxon>Bacteria</taxon>
        <taxon>Pseudomonadati</taxon>
        <taxon>Pseudomonadota</taxon>
        <taxon>Alphaproteobacteria</taxon>
        <taxon>Hyphomicrobiales</taxon>
        <taxon>Nitrobacteraceae</taxon>
        <taxon>Bradyrhizobium</taxon>
    </lineage>
</organism>
<feature type="transmembrane region" description="Helical" evidence="5">
    <location>
        <begin position="140"/>
        <end position="161"/>
    </location>
</feature>
<dbReference type="InterPro" id="IPR036259">
    <property type="entry name" value="MFS_trans_sf"/>
</dbReference>
<dbReference type="SUPFAM" id="SSF103473">
    <property type="entry name" value="MFS general substrate transporter"/>
    <property type="match status" value="1"/>
</dbReference>
<dbReference type="InterPro" id="IPR011701">
    <property type="entry name" value="MFS"/>
</dbReference>
<keyword evidence="2 5" id="KW-0812">Transmembrane</keyword>
<evidence type="ECO:0000256" key="5">
    <source>
        <dbReference type="SAM" id="Phobius"/>
    </source>
</evidence>
<reference evidence="7" key="1">
    <citation type="submission" date="2020-05" db="EMBL/GenBank/DDBJ databases">
        <title>Complete genome sequence of Bradyrhizobium diazoefficiens XF8 isolated from soybean nodule.</title>
        <authorList>
            <person name="Noda R."/>
            <person name="Kakizaki K."/>
            <person name="Minamisawa K."/>
        </authorList>
    </citation>
    <scope>NUCLEOTIDE SEQUENCE</scope>
    <source>
        <strain evidence="7">XF8</strain>
    </source>
</reference>
<dbReference type="Pfam" id="PF07690">
    <property type="entry name" value="MFS_1"/>
    <property type="match status" value="1"/>
</dbReference>